<proteinExistence type="predicted"/>
<comment type="caution">
    <text evidence="1">The sequence shown here is derived from an EMBL/GenBank/DDBJ whole genome shotgun (WGS) entry which is preliminary data.</text>
</comment>
<organism evidence="1 2">
    <name type="scientific">Campylobacter porcelli</name>
    <dbReference type="NCBI Taxonomy" id="1660073"/>
    <lineage>
        <taxon>Bacteria</taxon>
        <taxon>Pseudomonadati</taxon>
        <taxon>Campylobacterota</taxon>
        <taxon>Epsilonproteobacteria</taxon>
        <taxon>Campylobacterales</taxon>
        <taxon>Campylobacteraceae</taxon>
        <taxon>Campylobacter</taxon>
    </lineage>
</organism>
<dbReference type="Proteomes" id="UP001331664">
    <property type="component" value="Unassembled WGS sequence"/>
</dbReference>
<gene>
    <name evidence="1" type="ORF">V2I23_04785</name>
</gene>
<dbReference type="EMBL" id="JAZBRD010000005">
    <property type="protein sequence ID" value="MEE3744606.1"/>
    <property type="molecule type" value="Genomic_DNA"/>
</dbReference>
<dbReference type="RefSeq" id="WP_086242157.1">
    <property type="nucleotide sequence ID" value="NZ_JAZBRC010000003.1"/>
</dbReference>
<protein>
    <submittedName>
        <fullName evidence="1">Uncharacterized protein</fullName>
    </submittedName>
</protein>
<keyword evidence="2" id="KW-1185">Reference proteome</keyword>
<name>A0ABU7M4G8_9BACT</name>
<sequence>MIDFIKSNNELKELTNSYKEFEKIHQFFLNEAGACFFKALNQYESDNSRLSSIEKLRVIRDFQNELINFLKENR</sequence>
<reference evidence="1 2" key="1">
    <citation type="submission" date="2024-01" db="EMBL/GenBank/DDBJ databases">
        <title>Campylobacter porcellus sp. nov.</title>
        <authorList>
            <person name="Papic B."/>
            <person name="Gruntar I."/>
        </authorList>
    </citation>
    <scope>NUCLEOTIDE SEQUENCE [LARGE SCALE GENOMIC DNA]</scope>
    <source>
        <strain evidence="1 2">CX2-4855-23</strain>
    </source>
</reference>
<evidence type="ECO:0000313" key="1">
    <source>
        <dbReference type="EMBL" id="MEE3744606.1"/>
    </source>
</evidence>
<evidence type="ECO:0000313" key="2">
    <source>
        <dbReference type="Proteomes" id="UP001331664"/>
    </source>
</evidence>
<accession>A0ABU7M4G8</accession>